<keyword evidence="3" id="KW-1185">Reference proteome</keyword>
<proteinExistence type="inferred from homology"/>
<sequence>MEQKRIINVSNRLPVKLCRVADELILQQSEGGLATGLSSVFNNYCSQWIGWPGAVVVPEHQNSTTMELNERNLTPVYLSEEEIANFYEGFSNDTLWPLFHYFPSYSNYNEQYWRSYVAVNKKFADAVVNVARPGDMVWVHDYQLMLVPSMVRAMAPDITIGYFQHIPFPDYEIFRALPWKAELLKGLLGADIIGFQTKADVRHFLSTVRTVLSMTPNGNKELVMGGRKIVIEAFPISIDHKKFHDLAKEKATDEHVQKVKAMGDTKIMLSIDRLDYSKGILQRLQAYELFLKKHPEWRQKVTLVHLIVPSRDNVPNYKKLKEEMNRQISQINGTYSVFGWQPIQHFYQSFEPHMLAALYKIADVAIVTPLRDGMNLVSKEYVACNVDQNGVLLLSEAAGAAAELTDAILLNPNDTKDFANKIYEGLTMPAKEKKERMQRMQQVVAEADIFQWAERFNERMTETDNEKKRPQQTSISFKQKDNTVVFPNNIPLAS</sequence>
<dbReference type="RefSeq" id="WP_345084885.1">
    <property type="nucleotide sequence ID" value="NZ_BAABFA010000024.1"/>
</dbReference>
<dbReference type="EMBL" id="BAABFA010000024">
    <property type="protein sequence ID" value="GAA4469643.1"/>
    <property type="molecule type" value="Genomic_DNA"/>
</dbReference>
<dbReference type="Proteomes" id="UP001500067">
    <property type="component" value="Unassembled WGS sequence"/>
</dbReference>
<protein>
    <recommendedName>
        <fullName evidence="4">Trehalose-6-phosphate synthase</fullName>
    </recommendedName>
</protein>
<dbReference type="CDD" id="cd03788">
    <property type="entry name" value="GT20_TPS"/>
    <property type="match status" value="1"/>
</dbReference>
<dbReference type="PANTHER" id="PTHR10788">
    <property type="entry name" value="TREHALOSE-6-PHOSPHATE SYNTHASE"/>
    <property type="match status" value="1"/>
</dbReference>
<organism evidence="2 3">
    <name type="scientific">Nemorincola caseinilytica</name>
    <dbReference type="NCBI Taxonomy" id="2054315"/>
    <lineage>
        <taxon>Bacteria</taxon>
        <taxon>Pseudomonadati</taxon>
        <taxon>Bacteroidota</taxon>
        <taxon>Chitinophagia</taxon>
        <taxon>Chitinophagales</taxon>
        <taxon>Chitinophagaceae</taxon>
        <taxon>Nemorincola</taxon>
    </lineage>
</organism>
<comment type="caution">
    <text evidence="2">The sequence shown here is derived from an EMBL/GenBank/DDBJ whole genome shotgun (WGS) entry which is preliminary data.</text>
</comment>
<evidence type="ECO:0000313" key="3">
    <source>
        <dbReference type="Proteomes" id="UP001500067"/>
    </source>
</evidence>
<evidence type="ECO:0000313" key="2">
    <source>
        <dbReference type="EMBL" id="GAA4469643.1"/>
    </source>
</evidence>
<comment type="similarity">
    <text evidence="1">Belongs to the glycosyltransferase 20 family.</text>
</comment>
<dbReference type="InterPro" id="IPR001830">
    <property type="entry name" value="Glyco_trans_20"/>
</dbReference>
<reference evidence="3" key="1">
    <citation type="journal article" date="2019" name="Int. J. Syst. Evol. Microbiol.">
        <title>The Global Catalogue of Microorganisms (GCM) 10K type strain sequencing project: providing services to taxonomists for standard genome sequencing and annotation.</title>
        <authorList>
            <consortium name="The Broad Institute Genomics Platform"/>
            <consortium name="The Broad Institute Genome Sequencing Center for Infectious Disease"/>
            <person name="Wu L."/>
            <person name="Ma J."/>
        </authorList>
    </citation>
    <scope>NUCLEOTIDE SEQUENCE [LARGE SCALE GENOMIC DNA]</scope>
    <source>
        <strain evidence="3">JCM 32105</strain>
    </source>
</reference>
<dbReference type="NCBIfam" id="NF011071">
    <property type="entry name" value="PRK14501.1"/>
    <property type="match status" value="1"/>
</dbReference>
<evidence type="ECO:0000256" key="1">
    <source>
        <dbReference type="ARBA" id="ARBA00008799"/>
    </source>
</evidence>
<dbReference type="Pfam" id="PF00982">
    <property type="entry name" value="Glyco_transf_20"/>
    <property type="match status" value="1"/>
</dbReference>
<dbReference type="Gene3D" id="3.40.50.2000">
    <property type="entry name" value="Glycogen Phosphorylase B"/>
    <property type="match status" value="2"/>
</dbReference>
<evidence type="ECO:0008006" key="4">
    <source>
        <dbReference type="Google" id="ProtNLM"/>
    </source>
</evidence>
<dbReference type="PANTHER" id="PTHR10788:SF106">
    <property type="entry name" value="BCDNA.GH08860"/>
    <property type="match status" value="1"/>
</dbReference>
<name>A0ABP8NPI5_9BACT</name>
<gene>
    <name evidence="2" type="ORF">GCM10023093_29450</name>
</gene>
<accession>A0ABP8NPI5</accession>
<dbReference type="SUPFAM" id="SSF53756">
    <property type="entry name" value="UDP-Glycosyltransferase/glycogen phosphorylase"/>
    <property type="match status" value="1"/>
</dbReference>